<dbReference type="EMBL" id="JH711578">
    <property type="protein sequence ID" value="EIW81564.1"/>
    <property type="molecule type" value="Genomic_DNA"/>
</dbReference>
<dbReference type="PANTHER" id="PTHR11559">
    <property type="entry name" value="CARBOXYLESTERASE"/>
    <property type="match status" value="1"/>
</dbReference>
<reference evidence="6" key="1">
    <citation type="journal article" date="2012" name="Science">
        <title>The Paleozoic origin of enzymatic lignin decomposition reconstructed from 31 fungal genomes.</title>
        <authorList>
            <person name="Floudas D."/>
            <person name="Binder M."/>
            <person name="Riley R."/>
            <person name="Barry K."/>
            <person name="Blanchette R.A."/>
            <person name="Henrissat B."/>
            <person name="Martinez A.T."/>
            <person name="Otillar R."/>
            <person name="Spatafora J.W."/>
            <person name="Yadav J.S."/>
            <person name="Aerts A."/>
            <person name="Benoit I."/>
            <person name="Boyd A."/>
            <person name="Carlson A."/>
            <person name="Copeland A."/>
            <person name="Coutinho P.M."/>
            <person name="de Vries R.P."/>
            <person name="Ferreira P."/>
            <person name="Findley K."/>
            <person name="Foster B."/>
            <person name="Gaskell J."/>
            <person name="Glotzer D."/>
            <person name="Gorecki P."/>
            <person name="Heitman J."/>
            <person name="Hesse C."/>
            <person name="Hori C."/>
            <person name="Igarashi K."/>
            <person name="Jurgens J.A."/>
            <person name="Kallen N."/>
            <person name="Kersten P."/>
            <person name="Kohler A."/>
            <person name="Kuees U."/>
            <person name="Kumar T.K.A."/>
            <person name="Kuo A."/>
            <person name="LaButti K."/>
            <person name="Larrondo L.F."/>
            <person name="Lindquist E."/>
            <person name="Ling A."/>
            <person name="Lombard V."/>
            <person name="Lucas S."/>
            <person name="Lundell T."/>
            <person name="Martin R."/>
            <person name="McLaughlin D.J."/>
            <person name="Morgenstern I."/>
            <person name="Morin E."/>
            <person name="Murat C."/>
            <person name="Nagy L.G."/>
            <person name="Nolan M."/>
            <person name="Ohm R.A."/>
            <person name="Patyshakuliyeva A."/>
            <person name="Rokas A."/>
            <person name="Ruiz-Duenas F.J."/>
            <person name="Sabat G."/>
            <person name="Salamov A."/>
            <person name="Samejima M."/>
            <person name="Schmutz J."/>
            <person name="Slot J.C."/>
            <person name="St John F."/>
            <person name="Stenlid J."/>
            <person name="Sun H."/>
            <person name="Sun S."/>
            <person name="Syed K."/>
            <person name="Tsang A."/>
            <person name="Wiebenga A."/>
            <person name="Young D."/>
            <person name="Pisabarro A."/>
            <person name="Eastwood D.C."/>
            <person name="Martin F."/>
            <person name="Cullen D."/>
            <person name="Grigoriev I.V."/>
            <person name="Hibbett D.S."/>
        </authorList>
    </citation>
    <scope>NUCLEOTIDE SEQUENCE [LARGE SCALE GENOMIC DNA]</scope>
    <source>
        <strain evidence="6">RWD-64-598 SS2</strain>
    </source>
</reference>
<evidence type="ECO:0000256" key="2">
    <source>
        <dbReference type="ARBA" id="ARBA00022801"/>
    </source>
</evidence>
<sequence>MLFASSLLRAAPLLAVAALAGASPLAKRADPTVKLDNATVTGSASGSVNKFLGIPFAQPPTGNLRFQLPQPLSAYSTDFSATSFGPACPQQPIKLPIPDSLPQQAKDAINNVTNLLYDVITPAAEDCLTVNVVAPADATPDSKLPVIAWIFGGGFEVGGTSTYDGGVIVDRAIDLDVPAIYVSMNYRVAAFGFLASKEVKDAGVGNLGLQDQRLALQWIQQYIGAFGGDASKVTIWGESAGAISVALHMLTNGGDTQGLFRGAFMNSGSPIPVGDITEGQQYYDYLVDQTGCSGASDTLDCLRGVDYDELMKAVGGTPFIFSYQSLVLAWLPRVDGVFLKDDPQNLVTQGSVANVPFISGDCDDEGTLFSFSTLNVTSDDQWSDYLQTIYLPKAPGADISQLATLYPSDLSDGSPFNTGIANALTPEFKRLAAFQGDAVFQAPRRYFMQAQSGKQPMWSFINKRLKAIPFVGSFHGSDLLNVFFGGDMTDYVVRFAANLDPNGDTGISWPKYTTDAPNMLAFQDGFTPQAIEQDNYRVDAMQYLANVTLQFPI</sequence>
<comment type="similarity">
    <text evidence="1 3">Belongs to the type-B carboxylesterase/lipase family.</text>
</comment>
<keyword evidence="3" id="KW-0732">Signal</keyword>
<dbReference type="SUPFAM" id="SSF53474">
    <property type="entry name" value="alpha/beta-Hydrolases"/>
    <property type="match status" value="1"/>
</dbReference>
<dbReference type="RefSeq" id="XP_007768872.1">
    <property type="nucleotide sequence ID" value="XM_007770682.1"/>
</dbReference>
<dbReference type="PROSITE" id="PS00941">
    <property type="entry name" value="CARBOXYLESTERASE_B_2"/>
    <property type="match status" value="1"/>
</dbReference>
<keyword evidence="2 3" id="KW-0378">Hydrolase</keyword>
<dbReference type="InterPro" id="IPR019819">
    <property type="entry name" value="Carboxylesterase_B_CS"/>
</dbReference>
<dbReference type="InterPro" id="IPR002018">
    <property type="entry name" value="CarbesteraseB"/>
</dbReference>
<dbReference type="Gene3D" id="3.40.50.1820">
    <property type="entry name" value="alpha/beta hydrolase"/>
    <property type="match status" value="1"/>
</dbReference>
<protein>
    <recommendedName>
        <fullName evidence="3">Carboxylic ester hydrolase</fullName>
        <ecNumber evidence="3">3.1.1.-</ecNumber>
    </recommendedName>
</protein>
<evidence type="ECO:0000259" key="4">
    <source>
        <dbReference type="Pfam" id="PF00135"/>
    </source>
</evidence>
<dbReference type="GeneID" id="19201022"/>
<dbReference type="AlphaFoldDB" id="A0A5M3MS47"/>
<evidence type="ECO:0000313" key="6">
    <source>
        <dbReference type="Proteomes" id="UP000053558"/>
    </source>
</evidence>
<dbReference type="InterPro" id="IPR019826">
    <property type="entry name" value="Carboxylesterase_B_AS"/>
</dbReference>
<gene>
    <name evidence="5" type="ORF">CONPUDRAFT_137444</name>
</gene>
<comment type="caution">
    <text evidence="5">The sequence shown here is derived from an EMBL/GenBank/DDBJ whole genome shotgun (WGS) entry which is preliminary data.</text>
</comment>
<name>A0A5M3MS47_CONPW</name>
<evidence type="ECO:0000256" key="1">
    <source>
        <dbReference type="ARBA" id="ARBA00005964"/>
    </source>
</evidence>
<proteinExistence type="inferred from homology"/>
<feature type="chain" id="PRO_5024480765" description="Carboxylic ester hydrolase" evidence="3">
    <location>
        <begin position="23"/>
        <end position="553"/>
    </location>
</feature>
<dbReference type="Proteomes" id="UP000053558">
    <property type="component" value="Unassembled WGS sequence"/>
</dbReference>
<keyword evidence="6" id="KW-1185">Reference proteome</keyword>
<dbReference type="InterPro" id="IPR029058">
    <property type="entry name" value="AB_hydrolase_fold"/>
</dbReference>
<dbReference type="GO" id="GO:0016787">
    <property type="term" value="F:hydrolase activity"/>
    <property type="evidence" value="ECO:0007669"/>
    <property type="project" value="UniProtKB-KW"/>
</dbReference>
<dbReference type="OrthoDB" id="408631at2759"/>
<accession>A0A5M3MS47</accession>
<dbReference type="EC" id="3.1.1.-" evidence="3"/>
<evidence type="ECO:0000256" key="3">
    <source>
        <dbReference type="RuleBase" id="RU361235"/>
    </source>
</evidence>
<dbReference type="KEGG" id="cput:CONPUDRAFT_137444"/>
<dbReference type="InterPro" id="IPR050309">
    <property type="entry name" value="Type-B_Carboxylest/Lipase"/>
</dbReference>
<dbReference type="OMA" id="GCAGKAD"/>
<dbReference type="PROSITE" id="PS00122">
    <property type="entry name" value="CARBOXYLESTERASE_B_1"/>
    <property type="match status" value="1"/>
</dbReference>
<organism evidence="5 6">
    <name type="scientific">Coniophora puteana (strain RWD-64-598)</name>
    <name type="common">Brown rot fungus</name>
    <dbReference type="NCBI Taxonomy" id="741705"/>
    <lineage>
        <taxon>Eukaryota</taxon>
        <taxon>Fungi</taxon>
        <taxon>Dikarya</taxon>
        <taxon>Basidiomycota</taxon>
        <taxon>Agaricomycotina</taxon>
        <taxon>Agaricomycetes</taxon>
        <taxon>Agaricomycetidae</taxon>
        <taxon>Boletales</taxon>
        <taxon>Coniophorineae</taxon>
        <taxon>Coniophoraceae</taxon>
        <taxon>Coniophora</taxon>
    </lineage>
</organism>
<feature type="signal peptide" evidence="3">
    <location>
        <begin position="1"/>
        <end position="22"/>
    </location>
</feature>
<dbReference type="Pfam" id="PF00135">
    <property type="entry name" value="COesterase"/>
    <property type="match status" value="1"/>
</dbReference>
<feature type="domain" description="Carboxylesterase type B" evidence="4">
    <location>
        <begin position="30"/>
        <end position="527"/>
    </location>
</feature>
<evidence type="ECO:0000313" key="5">
    <source>
        <dbReference type="EMBL" id="EIW81564.1"/>
    </source>
</evidence>